<reference evidence="9 10" key="1">
    <citation type="submission" date="2020-10" db="EMBL/GenBank/DDBJ databases">
        <title>Thermofilum lucidum 3507LT sp. nov. a novel member of Thermofilaceae family isolated from Chile hot spring, and proposal of description order Thermofilales.</title>
        <authorList>
            <person name="Zayulina K.S."/>
            <person name="Elcheninov A.G."/>
            <person name="Toshchakov S.V."/>
            <person name="Kublanov I.V."/>
        </authorList>
    </citation>
    <scope>NUCLEOTIDE SEQUENCE [LARGE SCALE GENOMIC DNA]</scope>
    <source>
        <strain evidence="9 10">3507LT</strain>
    </source>
</reference>
<evidence type="ECO:0000313" key="10">
    <source>
        <dbReference type="Proteomes" id="UP000594121"/>
    </source>
</evidence>
<accession>A0A7L9FJT1</accession>
<dbReference type="Pfam" id="PF23023">
    <property type="entry name" value="Anti-Pycsar_Apyc1"/>
    <property type="match status" value="1"/>
</dbReference>
<feature type="binding site" evidence="8">
    <location>
        <position position="64"/>
    </location>
    <ligand>
        <name>Zn(2+)</name>
        <dbReference type="ChEBI" id="CHEBI:29105"/>
        <label>1</label>
        <note>catalytic</note>
    </ligand>
</feature>
<keyword evidence="10" id="KW-1185">Reference proteome</keyword>
<dbReference type="SUPFAM" id="SSF56281">
    <property type="entry name" value="Metallo-hydrolase/oxidoreductase"/>
    <property type="match status" value="1"/>
</dbReference>
<evidence type="ECO:0000256" key="3">
    <source>
        <dbReference type="ARBA" id="ARBA00022722"/>
    </source>
</evidence>
<dbReference type="EC" id="3.1.26.11" evidence="8"/>
<dbReference type="PANTHER" id="PTHR46018:SF2">
    <property type="entry name" value="ZINC PHOSPHODIESTERASE ELAC PROTEIN 1"/>
    <property type="match status" value="1"/>
</dbReference>
<dbReference type="InterPro" id="IPR036866">
    <property type="entry name" value="RibonucZ/Hydroxyglut_hydro"/>
</dbReference>
<dbReference type="Gene3D" id="3.60.15.10">
    <property type="entry name" value="Ribonuclease Z/Hydroxyacylglutathione hydrolase-like"/>
    <property type="match status" value="1"/>
</dbReference>
<dbReference type="CDD" id="cd07717">
    <property type="entry name" value="RNaseZ_ZiPD-like_MBL-fold"/>
    <property type="match status" value="1"/>
</dbReference>
<dbReference type="KEGG" id="thel:IG193_03975"/>
<keyword evidence="2 8" id="KW-0819">tRNA processing</keyword>
<evidence type="ECO:0000256" key="8">
    <source>
        <dbReference type="HAMAP-Rule" id="MF_01818"/>
    </source>
</evidence>
<feature type="active site" description="Proton acceptor" evidence="8">
    <location>
        <position position="66"/>
    </location>
</feature>
<sequence>MITRIMFWGVSSTRPFKERLPPCVLVKFNRKLVVLDAGELCQSAFEYFGLSHNSPLTVLISHLHGDHTYGLVPLLESLQLAGRNEPVEIIGPPGIGEIIPTQTLLKQDFPLVVRELARSEGKILLEGEEKLTLKYIQAPHSHLSYSYVLETGERIRLNGKKLQEKAIPGKLRRKLIERGEIFLRGKKYFLEDFILERIPGIKIAYSGDTLPNARFAAASFGADVMIHESTFLHSDWNGRESVAHSTCRDAAYLAKTSRVKLLILTHYSTRYSDLQPLLEEARAVFPRVVLAQRGLVVEVEARQPRVIAIRYA</sequence>
<keyword evidence="5 8" id="KW-0255">Endonuclease</keyword>
<name>A0A7L9FJT1_9CREN</name>
<keyword evidence="4 8" id="KW-0479">Metal-binding</keyword>
<evidence type="ECO:0000256" key="1">
    <source>
        <dbReference type="ARBA" id="ARBA00011738"/>
    </source>
</evidence>
<evidence type="ECO:0000256" key="4">
    <source>
        <dbReference type="ARBA" id="ARBA00022723"/>
    </source>
</evidence>
<keyword evidence="7 8" id="KW-0862">Zinc</keyword>
<gene>
    <name evidence="8" type="primary">rnz</name>
    <name evidence="9" type="ORF">IG193_03975</name>
</gene>
<feature type="binding site" evidence="8">
    <location>
        <position position="208"/>
    </location>
    <ligand>
        <name>Zn(2+)</name>
        <dbReference type="ChEBI" id="CHEBI:29105"/>
        <label>2</label>
        <note>catalytic</note>
    </ligand>
</feature>
<feature type="binding site" evidence="8">
    <location>
        <position position="66"/>
    </location>
    <ligand>
        <name>Zn(2+)</name>
        <dbReference type="ChEBI" id="CHEBI:29105"/>
        <label>2</label>
        <note>catalytic</note>
    </ligand>
</feature>
<dbReference type="AlphaFoldDB" id="A0A7L9FJT1"/>
<dbReference type="InterPro" id="IPR013471">
    <property type="entry name" value="RNase_Z/BN"/>
</dbReference>
<keyword evidence="6 8" id="KW-0378">Hydrolase</keyword>
<feature type="binding site" evidence="8">
    <location>
        <position position="208"/>
    </location>
    <ligand>
        <name>Zn(2+)</name>
        <dbReference type="ChEBI" id="CHEBI:29105"/>
        <label>1</label>
        <note>catalytic</note>
    </ligand>
</feature>
<dbReference type="GO" id="GO:0008270">
    <property type="term" value="F:zinc ion binding"/>
    <property type="evidence" value="ECO:0007669"/>
    <property type="project" value="UniProtKB-UniRule"/>
</dbReference>
<evidence type="ECO:0000256" key="2">
    <source>
        <dbReference type="ARBA" id="ARBA00022694"/>
    </source>
</evidence>
<dbReference type="FunCoup" id="A0A7L9FJT1">
    <property type="interactions" value="101"/>
</dbReference>
<dbReference type="HAMAP" id="MF_01818">
    <property type="entry name" value="RNase_Z_BN"/>
    <property type="match status" value="1"/>
</dbReference>
<dbReference type="GeneID" id="59149025"/>
<comment type="function">
    <text evidence="8">Zinc phosphodiesterase, which displays some tRNA 3'-processing endonuclease activity. Probably involved in tRNA maturation, by removing a 3'-trailer from precursor tRNA.</text>
</comment>
<evidence type="ECO:0000313" key="9">
    <source>
        <dbReference type="EMBL" id="QOJ79622.1"/>
    </source>
</evidence>
<organism evidence="9 10">
    <name type="scientific">Infirmifilum lucidum</name>
    <dbReference type="NCBI Taxonomy" id="2776706"/>
    <lineage>
        <taxon>Archaea</taxon>
        <taxon>Thermoproteota</taxon>
        <taxon>Thermoprotei</taxon>
        <taxon>Thermofilales</taxon>
        <taxon>Thermofilaceae</taxon>
        <taxon>Infirmifilum</taxon>
    </lineage>
</organism>
<feature type="binding site" evidence="8">
    <location>
        <position position="62"/>
    </location>
    <ligand>
        <name>Zn(2+)</name>
        <dbReference type="ChEBI" id="CHEBI:29105"/>
        <label>1</label>
        <note>catalytic</note>
    </ligand>
</feature>
<keyword evidence="3 8" id="KW-0540">Nuclease</keyword>
<comment type="similarity">
    <text evidence="8">Belongs to the RNase Z family.</text>
</comment>
<dbReference type="RefSeq" id="WP_192819594.1">
    <property type="nucleotide sequence ID" value="NZ_CP062310.1"/>
</dbReference>
<comment type="subunit">
    <text evidence="1 8">Homodimer.</text>
</comment>
<dbReference type="GO" id="GO:0042781">
    <property type="term" value="F:3'-tRNA processing endoribonuclease activity"/>
    <property type="evidence" value="ECO:0007669"/>
    <property type="project" value="UniProtKB-UniRule"/>
</dbReference>
<feature type="binding site" evidence="8">
    <location>
        <position position="140"/>
    </location>
    <ligand>
        <name>Zn(2+)</name>
        <dbReference type="ChEBI" id="CHEBI:29105"/>
        <label>1</label>
        <note>catalytic</note>
    </ligand>
</feature>
<dbReference type="EMBL" id="CP062310">
    <property type="protein sequence ID" value="QOJ79622.1"/>
    <property type="molecule type" value="Genomic_DNA"/>
</dbReference>
<evidence type="ECO:0000256" key="5">
    <source>
        <dbReference type="ARBA" id="ARBA00022759"/>
    </source>
</evidence>
<evidence type="ECO:0000256" key="7">
    <source>
        <dbReference type="ARBA" id="ARBA00022833"/>
    </source>
</evidence>
<feature type="binding site" evidence="8">
    <location>
        <position position="67"/>
    </location>
    <ligand>
        <name>Zn(2+)</name>
        <dbReference type="ChEBI" id="CHEBI:29105"/>
        <label>2</label>
        <note>catalytic</note>
    </ligand>
</feature>
<protein>
    <recommendedName>
        <fullName evidence="8">Ribonuclease Z</fullName>
        <shortName evidence="8">RNase Z</shortName>
        <ecNumber evidence="8">3.1.26.11</ecNumber>
    </recommendedName>
    <alternativeName>
        <fullName evidence="8">tRNA 3 endonuclease</fullName>
    </alternativeName>
    <alternativeName>
        <fullName evidence="8">tRNase Z</fullName>
    </alternativeName>
</protein>
<dbReference type="Proteomes" id="UP000594121">
    <property type="component" value="Chromosome"/>
</dbReference>
<dbReference type="InParanoid" id="A0A7L9FJT1"/>
<dbReference type="PANTHER" id="PTHR46018">
    <property type="entry name" value="ZINC PHOSPHODIESTERASE ELAC PROTEIN 1"/>
    <property type="match status" value="1"/>
</dbReference>
<feature type="binding site" evidence="8">
    <location>
        <position position="266"/>
    </location>
    <ligand>
        <name>Zn(2+)</name>
        <dbReference type="ChEBI" id="CHEBI:29105"/>
        <label>2</label>
        <note>catalytic</note>
    </ligand>
</feature>
<comment type="cofactor">
    <cofactor evidence="8">
        <name>Zn(2+)</name>
        <dbReference type="ChEBI" id="CHEBI:29105"/>
    </cofactor>
    <text evidence="8">Binds 2 Zn(2+) ions.</text>
</comment>
<proteinExistence type="inferred from homology"/>
<evidence type="ECO:0000256" key="6">
    <source>
        <dbReference type="ARBA" id="ARBA00022801"/>
    </source>
</evidence>
<comment type="catalytic activity">
    <reaction evidence="8">
        <text>Endonucleolytic cleavage of RNA, removing extra 3' nucleotides from tRNA precursor, generating 3' termini of tRNAs. A 3'-hydroxy group is left at the tRNA terminus and a 5'-phosphoryl group is left at the trailer molecule.</text>
        <dbReference type="EC" id="3.1.26.11"/>
    </reaction>
</comment>